<evidence type="ECO:0000256" key="5">
    <source>
        <dbReference type="ARBA" id="ARBA00019863"/>
    </source>
</evidence>
<sequence>MATEGTKDIMTEARNFTSSLSNVFLLKKRDQQSKHLLEKAKTIIEGLIAENQKISSGSSTPRQARSTGGMGQLWVKLDELKRENDDLKRQRGRSQEDRCSSPKDKGPGDVIISDLQKTKTENEALKAQVAQLQKTVRELQAVNATLQDEYKRAKVALDAAQRSVEKARQDYKKLETSFTSAKTENDSLKQKMTSSVKPMVRADNRLTENISERCRPTTVALRYNTLESQQWVDAKEAIEEAPGMGLDECKVVGLLCQGLVSAYNAAGQLYNNVELVVAELLKRPTLATAIIENHLVSTAQLPALSDDVTDLVKQKLRQNADGVDTDVLCQMAADCQDPTVRNELQKLSNKAIDEYLNECARVSWQMVVQSPPMRLVADDTKFDDVKHKLWWSCDQSRAQNVDMFVWPVLYDYENGNVLVKGCVYAS</sequence>
<comment type="similarity">
    <text evidence="4">Belongs to the MIEAP family.</text>
</comment>
<protein>
    <recommendedName>
        <fullName evidence="5">Mitochondria-eating protein</fullName>
    </recommendedName>
    <alternativeName>
        <fullName evidence="12">Spermatogenesis-associated protein 18</fullName>
    </alternativeName>
</protein>
<evidence type="ECO:0000256" key="8">
    <source>
        <dbReference type="ARBA" id="ARBA00023054"/>
    </source>
</evidence>
<dbReference type="EMBL" id="PZQS01000003">
    <property type="protein sequence ID" value="PVD34353.1"/>
    <property type="molecule type" value="Genomic_DNA"/>
</dbReference>
<dbReference type="InterPro" id="IPR031981">
    <property type="entry name" value="MIEAP_C"/>
</dbReference>
<organism evidence="15 16">
    <name type="scientific">Pomacea canaliculata</name>
    <name type="common">Golden apple snail</name>
    <dbReference type="NCBI Taxonomy" id="400727"/>
    <lineage>
        <taxon>Eukaryota</taxon>
        <taxon>Metazoa</taxon>
        <taxon>Spiralia</taxon>
        <taxon>Lophotrochozoa</taxon>
        <taxon>Mollusca</taxon>
        <taxon>Gastropoda</taxon>
        <taxon>Caenogastropoda</taxon>
        <taxon>Architaenioglossa</taxon>
        <taxon>Ampullarioidea</taxon>
        <taxon>Ampullariidae</taxon>
        <taxon>Pomacea</taxon>
    </lineage>
</organism>
<dbReference type="GO" id="GO:0005759">
    <property type="term" value="C:mitochondrial matrix"/>
    <property type="evidence" value="ECO:0007669"/>
    <property type="project" value="UniProtKB-SubCell"/>
</dbReference>
<evidence type="ECO:0000256" key="1">
    <source>
        <dbReference type="ARBA" id="ARBA00004294"/>
    </source>
</evidence>
<evidence type="ECO:0000256" key="3">
    <source>
        <dbReference type="ARBA" id="ARBA00004496"/>
    </source>
</evidence>
<dbReference type="GO" id="GO:0005741">
    <property type="term" value="C:mitochondrial outer membrane"/>
    <property type="evidence" value="ECO:0007669"/>
    <property type="project" value="UniProtKB-SubCell"/>
</dbReference>
<keyword evidence="8" id="KW-0175">Coiled coil</keyword>
<evidence type="ECO:0000256" key="2">
    <source>
        <dbReference type="ARBA" id="ARBA00004305"/>
    </source>
</evidence>
<keyword evidence="11" id="KW-0472">Membrane</keyword>
<evidence type="ECO:0000256" key="6">
    <source>
        <dbReference type="ARBA" id="ARBA00022490"/>
    </source>
</evidence>
<evidence type="ECO:0000256" key="4">
    <source>
        <dbReference type="ARBA" id="ARBA00008233"/>
    </source>
</evidence>
<keyword evidence="10" id="KW-0496">Mitochondrion</keyword>
<proteinExistence type="inferred from homology"/>
<dbReference type="OrthoDB" id="6105707at2759"/>
<dbReference type="AlphaFoldDB" id="A0A2T7PLP7"/>
<name>A0A2T7PLP7_POMCA</name>
<feature type="region of interest" description="Disordered" evidence="13">
    <location>
        <begin position="85"/>
        <end position="110"/>
    </location>
</feature>
<comment type="subcellular location">
    <subcellularLocation>
        <location evidence="3">Cytoplasm</location>
    </subcellularLocation>
    <subcellularLocation>
        <location evidence="2">Mitochondrion matrix</location>
    </subcellularLocation>
    <subcellularLocation>
        <location evidence="1">Mitochondrion outer membrane</location>
    </subcellularLocation>
</comment>
<dbReference type="GO" id="GO:0035694">
    <property type="term" value="P:mitochondrial protein catabolic process"/>
    <property type="evidence" value="ECO:0007669"/>
    <property type="project" value="InterPro"/>
</dbReference>
<evidence type="ECO:0000313" key="15">
    <source>
        <dbReference type="EMBL" id="PVD34353.1"/>
    </source>
</evidence>
<dbReference type="GO" id="GO:0035695">
    <property type="term" value="P:mitophagy by internal vacuole formation"/>
    <property type="evidence" value="ECO:0007669"/>
    <property type="project" value="TreeGrafter"/>
</dbReference>
<keyword evidence="7" id="KW-1000">Mitochondrion outer membrane</keyword>
<dbReference type="InterPro" id="IPR026169">
    <property type="entry name" value="MIEAP"/>
</dbReference>
<keyword evidence="6" id="KW-0963">Cytoplasm</keyword>
<keyword evidence="16" id="KW-1185">Reference proteome</keyword>
<evidence type="ECO:0000256" key="7">
    <source>
        <dbReference type="ARBA" id="ARBA00022787"/>
    </source>
</evidence>
<accession>A0A2T7PLP7</accession>
<evidence type="ECO:0000313" key="16">
    <source>
        <dbReference type="Proteomes" id="UP000245119"/>
    </source>
</evidence>
<evidence type="ECO:0000256" key="13">
    <source>
        <dbReference type="SAM" id="MobiDB-lite"/>
    </source>
</evidence>
<gene>
    <name evidence="15" type="ORF">C0Q70_05624</name>
</gene>
<dbReference type="GO" id="GO:0008289">
    <property type="term" value="F:lipid binding"/>
    <property type="evidence" value="ECO:0007669"/>
    <property type="project" value="UniProtKB-KW"/>
</dbReference>
<comment type="caution">
    <text evidence="15">The sequence shown here is derived from an EMBL/GenBank/DDBJ whole genome shotgun (WGS) entry which is preliminary data.</text>
</comment>
<dbReference type="PANTHER" id="PTHR21771">
    <property type="entry name" value="MITOCHONDRIA-EATING PROTEIN-RELATED"/>
    <property type="match status" value="1"/>
</dbReference>
<dbReference type="Pfam" id="PF16026">
    <property type="entry name" value="MIEAP"/>
    <property type="match status" value="1"/>
</dbReference>
<evidence type="ECO:0000256" key="9">
    <source>
        <dbReference type="ARBA" id="ARBA00023121"/>
    </source>
</evidence>
<evidence type="ECO:0000256" key="12">
    <source>
        <dbReference type="ARBA" id="ARBA00032687"/>
    </source>
</evidence>
<dbReference type="Proteomes" id="UP000245119">
    <property type="component" value="Linkage Group LG3"/>
</dbReference>
<evidence type="ECO:0000259" key="14">
    <source>
        <dbReference type="Pfam" id="PF16026"/>
    </source>
</evidence>
<feature type="domain" description="Mitochondria-eating protein C-terminal" evidence="14">
    <location>
        <begin position="215"/>
        <end position="424"/>
    </location>
</feature>
<reference evidence="15 16" key="1">
    <citation type="submission" date="2018-04" db="EMBL/GenBank/DDBJ databases">
        <title>The genome of golden apple snail Pomacea canaliculata provides insight into stress tolerance and invasive adaptation.</title>
        <authorList>
            <person name="Liu C."/>
            <person name="Liu B."/>
            <person name="Ren Y."/>
            <person name="Zhang Y."/>
            <person name="Wang H."/>
            <person name="Li S."/>
            <person name="Jiang F."/>
            <person name="Yin L."/>
            <person name="Zhang G."/>
            <person name="Qian W."/>
            <person name="Fan W."/>
        </authorList>
    </citation>
    <scope>NUCLEOTIDE SEQUENCE [LARGE SCALE GENOMIC DNA]</scope>
    <source>
        <strain evidence="15">SZHN2017</strain>
        <tissue evidence="15">Muscle</tissue>
    </source>
</reference>
<evidence type="ECO:0000256" key="11">
    <source>
        <dbReference type="ARBA" id="ARBA00023136"/>
    </source>
</evidence>
<feature type="compositionally biased region" description="Basic and acidic residues" evidence="13">
    <location>
        <begin position="85"/>
        <end position="107"/>
    </location>
</feature>
<evidence type="ECO:0000256" key="10">
    <source>
        <dbReference type="ARBA" id="ARBA00023128"/>
    </source>
</evidence>
<keyword evidence="9" id="KW-0446">Lipid-binding</keyword>